<protein>
    <submittedName>
        <fullName evidence="2">Uncharacterized protein</fullName>
    </submittedName>
</protein>
<dbReference type="Proteomes" id="UP000279259">
    <property type="component" value="Unassembled WGS sequence"/>
</dbReference>
<reference evidence="2 3" key="1">
    <citation type="submission" date="2018-11" db="EMBL/GenBank/DDBJ databases">
        <title>Genome sequence of Saitozyma podzolica DSM 27192.</title>
        <authorList>
            <person name="Aliyu H."/>
            <person name="Gorte O."/>
            <person name="Ochsenreither K."/>
        </authorList>
    </citation>
    <scope>NUCLEOTIDE SEQUENCE [LARGE SCALE GENOMIC DNA]</scope>
    <source>
        <strain evidence="2 3">DSM 27192</strain>
    </source>
</reference>
<organism evidence="2 3">
    <name type="scientific">Saitozyma podzolica</name>
    <dbReference type="NCBI Taxonomy" id="1890683"/>
    <lineage>
        <taxon>Eukaryota</taxon>
        <taxon>Fungi</taxon>
        <taxon>Dikarya</taxon>
        <taxon>Basidiomycota</taxon>
        <taxon>Agaricomycotina</taxon>
        <taxon>Tremellomycetes</taxon>
        <taxon>Tremellales</taxon>
        <taxon>Trimorphomycetaceae</taxon>
        <taxon>Saitozyma</taxon>
    </lineage>
</organism>
<feature type="region of interest" description="Disordered" evidence="1">
    <location>
        <begin position="38"/>
        <end position="72"/>
    </location>
</feature>
<gene>
    <name evidence="2" type="ORF">EHS25_004725</name>
</gene>
<feature type="region of interest" description="Disordered" evidence="1">
    <location>
        <begin position="111"/>
        <end position="139"/>
    </location>
</feature>
<keyword evidence="3" id="KW-1185">Reference proteome</keyword>
<evidence type="ECO:0000313" key="3">
    <source>
        <dbReference type="Proteomes" id="UP000279259"/>
    </source>
</evidence>
<name>A0A427Y2N3_9TREE</name>
<comment type="caution">
    <text evidence="2">The sequence shown here is derived from an EMBL/GenBank/DDBJ whole genome shotgun (WGS) entry which is preliminary data.</text>
</comment>
<proteinExistence type="predicted"/>
<accession>A0A427Y2N3</accession>
<feature type="compositionally biased region" description="Basic and acidic residues" evidence="1">
    <location>
        <begin position="120"/>
        <end position="131"/>
    </location>
</feature>
<evidence type="ECO:0000313" key="2">
    <source>
        <dbReference type="EMBL" id="RSH85329.1"/>
    </source>
</evidence>
<dbReference type="AlphaFoldDB" id="A0A427Y2N3"/>
<evidence type="ECO:0000256" key="1">
    <source>
        <dbReference type="SAM" id="MobiDB-lite"/>
    </source>
</evidence>
<dbReference type="EMBL" id="RSCD01000020">
    <property type="protein sequence ID" value="RSH85329.1"/>
    <property type="molecule type" value="Genomic_DNA"/>
</dbReference>
<sequence>MATINVNTVAVNAPSRYPCLRLRLELDANAFPLHILPPDRVSPLSRPPSAPSSTPSSYPLRVTNSPSPPRSARNLLCEPAMPEPVIHRKGDFPLSLGLESLHPLALSLKFTSSRSPSDTGPRHWRETEESSLHTGRPANPAASRILDAWLR</sequence>